<reference evidence="2" key="1">
    <citation type="submission" date="2016-11" db="UniProtKB">
        <authorList>
            <consortium name="WormBaseParasite"/>
        </authorList>
    </citation>
    <scope>IDENTIFICATION</scope>
    <source>
        <strain evidence="2">KR3021</strain>
    </source>
</reference>
<dbReference type="Proteomes" id="UP000095286">
    <property type="component" value="Unplaced"/>
</dbReference>
<sequence>MVKYMDTVEFSKLPHKMKMVFRARYLNLTFHRGYLQTNSKIQQRLAQLKSEKMKEEEDASLLNVEENIRPHEEKKKDSIGGRKDINKSKKKNGQEVKKESETGKDSVKEGRKMCGSKFVKKENDDPKSEIKKESLSEVNIGIDKKKEPEQEIQKNVETKKETELHLVKEMGKDKTKAKDLKTSKIDKVKEDKDTGDKSKVNNKIILDKQMASNFLKKEEKNSAKRVKTDYKDDEIEESRSFMPPTVKKKVLAEEEAKEEKSEKRDMRADLLNSIKQRPSIKETSVVGLLDVNQSTTDLLKTCHKDVTPVVMRSAKGKPAPRRQTQFGMVRNEDKFNNAI</sequence>
<evidence type="ECO:0000313" key="1">
    <source>
        <dbReference type="Proteomes" id="UP000095286"/>
    </source>
</evidence>
<accession>A0AC35TT44</accession>
<protein>
    <submittedName>
        <fullName evidence="2">Ribosome biogenesis protein NOP53</fullName>
    </submittedName>
</protein>
<organism evidence="1 2">
    <name type="scientific">Rhabditophanes sp. KR3021</name>
    <dbReference type="NCBI Taxonomy" id="114890"/>
    <lineage>
        <taxon>Eukaryota</taxon>
        <taxon>Metazoa</taxon>
        <taxon>Ecdysozoa</taxon>
        <taxon>Nematoda</taxon>
        <taxon>Chromadorea</taxon>
        <taxon>Rhabditida</taxon>
        <taxon>Tylenchina</taxon>
        <taxon>Panagrolaimomorpha</taxon>
        <taxon>Strongyloidoidea</taxon>
        <taxon>Alloionematidae</taxon>
        <taxon>Rhabditophanes</taxon>
    </lineage>
</organism>
<proteinExistence type="predicted"/>
<evidence type="ECO:0000313" key="2">
    <source>
        <dbReference type="WBParaSite" id="RSKR_0000402900.1"/>
    </source>
</evidence>
<name>A0AC35TT44_9BILA</name>
<dbReference type="WBParaSite" id="RSKR_0000402900.1">
    <property type="protein sequence ID" value="RSKR_0000402900.1"/>
    <property type="gene ID" value="RSKR_0000402900"/>
</dbReference>